<accession>A0A5C8Z7V0</accession>
<evidence type="ECO:0000256" key="1">
    <source>
        <dbReference type="SAM" id="MobiDB-lite"/>
    </source>
</evidence>
<feature type="region of interest" description="Disordered" evidence="1">
    <location>
        <begin position="108"/>
        <end position="131"/>
    </location>
</feature>
<feature type="compositionally biased region" description="Acidic residues" evidence="1">
    <location>
        <begin position="109"/>
        <end position="127"/>
    </location>
</feature>
<dbReference type="OrthoDB" id="9768066at2"/>
<comment type="caution">
    <text evidence="2">The sequence shown here is derived from an EMBL/GenBank/DDBJ whole genome shotgun (WGS) entry which is preliminary data.</text>
</comment>
<organism evidence="2 3">
    <name type="scientific">Quadrisphaera setariae</name>
    <dbReference type="NCBI Taxonomy" id="2593304"/>
    <lineage>
        <taxon>Bacteria</taxon>
        <taxon>Bacillati</taxon>
        <taxon>Actinomycetota</taxon>
        <taxon>Actinomycetes</taxon>
        <taxon>Kineosporiales</taxon>
        <taxon>Kineosporiaceae</taxon>
        <taxon>Quadrisphaera</taxon>
    </lineage>
</organism>
<dbReference type="Pfam" id="PF18934">
    <property type="entry name" value="DUF5682"/>
    <property type="match status" value="1"/>
</dbReference>
<name>A0A5C8Z7V0_9ACTN</name>
<feature type="region of interest" description="Disordered" evidence="1">
    <location>
        <begin position="721"/>
        <end position="742"/>
    </location>
</feature>
<evidence type="ECO:0000313" key="2">
    <source>
        <dbReference type="EMBL" id="TXR52980.1"/>
    </source>
</evidence>
<dbReference type="AlphaFoldDB" id="A0A5C8Z7V0"/>
<gene>
    <name evidence="2" type="ORF">FMM08_17510</name>
</gene>
<sequence length="763" mass="79984">MRVLGVRHHGPGSARSVRAELEAFCPDVVLVEGPADADPLVPLITGEGTQPPLALMAHVVDEPRRSVFWPFAVFSPEWQALDWATSAGVPVRFCDLPAALLLAPPAGEAAEEAGPEEQDDSAAEEEVPPVRTDPLAVLARAAGYDDPERWWDDVVESRTEGSPFPAVAEAMAALREEAPPAASVAEALHERRREAHMRTVLRRALKEGHQRVAVVCGAWHAPALGAGGARLGPASADAELLRGMPKARVALTWVPWTHGRLAASSGYGAGVVSPGWYHHLFTAPDRPVTRWLAAVAGVLREEDLPVSSASVIEAVRLAESLAVLRGRPLAGLEEVTEATRAALVDGQDHLLDLVVRRLVVGEALGVAPPDAPTTPLEADLRRTARSLRLKPDAAEKVLVLDLRTPNDLARSRLLHRLQLLGAPWGRPARGEGRSLGTFKEAWSLAWRPELAVELVEASVWGTAVEPAAVGRAEELAGEPSATLPVLTSLVETCLLADLSGALPRVLAALDARAAADGDVAHLLAALPPLVRALRYGDVRGTAAPQLGAVADALTVRACAGLAAAVRGVDDDAAGALRDLLDGFDAALRLRAGSSGGGSGGGDGGGADGVRRWTATARSLAARTDVHGLLTGRLARLLLDAGDLDADQVGARLSLALTPGTPPGEGARWVEGFLSGGGAVLAHDEALLALVDSWLSRLDTSAFLDVLPLLRRTFGSFSPTERRDVGRRVRRGPHAEAAGAEEPVDTALADPVLDTVLLLLGATR</sequence>
<dbReference type="EMBL" id="VKAC01000011">
    <property type="protein sequence ID" value="TXR52980.1"/>
    <property type="molecule type" value="Genomic_DNA"/>
</dbReference>
<reference evidence="2 3" key="1">
    <citation type="submission" date="2019-07" db="EMBL/GenBank/DDBJ databases">
        <title>Quadrisphaera sp. strain DD2A genome sequencing and assembly.</title>
        <authorList>
            <person name="Kim I."/>
        </authorList>
    </citation>
    <scope>NUCLEOTIDE SEQUENCE [LARGE SCALE GENOMIC DNA]</scope>
    <source>
        <strain evidence="2 3">DD2A</strain>
    </source>
</reference>
<keyword evidence="3" id="KW-1185">Reference proteome</keyword>
<dbReference type="InterPro" id="IPR043737">
    <property type="entry name" value="DUF5682"/>
</dbReference>
<protein>
    <submittedName>
        <fullName evidence="2">Uncharacterized protein</fullName>
    </submittedName>
</protein>
<evidence type="ECO:0000313" key="3">
    <source>
        <dbReference type="Proteomes" id="UP000321234"/>
    </source>
</evidence>
<proteinExistence type="predicted"/>
<dbReference type="Proteomes" id="UP000321234">
    <property type="component" value="Unassembled WGS sequence"/>
</dbReference>